<proteinExistence type="predicted"/>
<evidence type="ECO:0008006" key="3">
    <source>
        <dbReference type="Google" id="ProtNLM"/>
    </source>
</evidence>
<keyword evidence="2" id="KW-1185">Reference proteome</keyword>
<dbReference type="Proteomes" id="UP001204579">
    <property type="component" value="Unassembled WGS sequence"/>
</dbReference>
<dbReference type="AlphaFoldDB" id="A0AAW5N873"/>
<protein>
    <recommendedName>
        <fullName evidence="3">Transposase</fullName>
    </recommendedName>
</protein>
<reference evidence="1 2" key="1">
    <citation type="submission" date="2022-08" db="EMBL/GenBank/DDBJ databases">
        <authorList>
            <person name="Zeman M."/>
            <person name="Kubasova T."/>
        </authorList>
    </citation>
    <scope>NUCLEOTIDE SEQUENCE [LARGE SCALE GENOMIC DNA]</scope>
    <source>
        <strain evidence="1 2">ET62</strain>
    </source>
</reference>
<comment type="caution">
    <text evidence="1">The sequence shown here is derived from an EMBL/GenBank/DDBJ whole genome shotgun (WGS) entry which is preliminary data.</text>
</comment>
<evidence type="ECO:0000313" key="1">
    <source>
        <dbReference type="EMBL" id="MCR8874223.1"/>
    </source>
</evidence>
<dbReference type="RefSeq" id="WP_258335854.1">
    <property type="nucleotide sequence ID" value="NZ_JANRHJ010000010.1"/>
</dbReference>
<feature type="non-terminal residue" evidence="1">
    <location>
        <position position="1"/>
    </location>
</feature>
<sequence length="122" mass="14523">FSEKFFSGGPKRVSLRAYPFSLPCSMQGKILGAAPPERHPAYTLSSEFHFFSAFPSRKRLQRYRLFRNLQAFLETFLKHFLELTHKYLINKRIKFNNFQDSESKGQRMTPYKFRARVTTYKI</sequence>
<dbReference type="EMBL" id="JANRHJ010000010">
    <property type="protein sequence ID" value="MCR8874223.1"/>
    <property type="molecule type" value="Genomic_DNA"/>
</dbReference>
<name>A0AAW5N873_9BACT</name>
<evidence type="ECO:0000313" key="2">
    <source>
        <dbReference type="Proteomes" id="UP001204579"/>
    </source>
</evidence>
<gene>
    <name evidence="1" type="ORF">NW209_09390</name>
</gene>
<organism evidence="1 2">
    <name type="scientific">Phocaeicola barnesiae</name>
    <dbReference type="NCBI Taxonomy" id="376804"/>
    <lineage>
        <taxon>Bacteria</taxon>
        <taxon>Pseudomonadati</taxon>
        <taxon>Bacteroidota</taxon>
        <taxon>Bacteroidia</taxon>
        <taxon>Bacteroidales</taxon>
        <taxon>Bacteroidaceae</taxon>
        <taxon>Phocaeicola</taxon>
    </lineage>
</organism>
<accession>A0AAW5N873</accession>